<evidence type="ECO:0000313" key="13">
    <source>
        <dbReference type="EMBL" id="REI40839.1"/>
    </source>
</evidence>
<sequence>MNIAVYGWGQMGKLLCDTIDKSKNLNLTGIIDAFSSGKDHRIVETLENLSVVPDVLIDFSHYSNSEKILPWITAHNIPTLIATTGHSGEELEKIKKASQVVPILKATNTSLGINLITELLETLVSSLEDWDIELIEKHHNKKIDAPSGTAQSLLTKINNTLSSKRELIYGREGIAPRKKEEIGVHVVRGGSIVGEHSVIFAGEDEVIEIKHEAHSKMIFVNGALKGATWLYNQNPGFYTMKDIFN</sequence>
<evidence type="ECO:0000256" key="2">
    <source>
        <dbReference type="ARBA" id="ARBA00022490"/>
    </source>
</evidence>
<comment type="catalytic activity">
    <reaction evidence="9">
        <text>(S)-2,3,4,5-tetrahydrodipicolinate + NADP(+) + H2O = (2S,4S)-4-hydroxy-2,3,4,5-tetrahydrodipicolinate + NADPH + H(+)</text>
        <dbReference type="Rhea" id="RHEA:35331"/>
        <dbReference type="ChEBI" id="CHEBI:15377"/>
        <dbReference type="ChEBI" id="CHEBI:15378"/>
        <dbReference type="ChEBI" id="CHEBI:16845"/>
        <dbReference type="ChEBI" id="CHEBI:57783"/>
        <dbReference type="ChEBI" id="CHEBI:58349"/>
        <dbReference type="ChEBI" id="CHEBI:67139"/>
        <dbReference type="EC" id="1.17.1.8"/>
    </reaction>
</comment>
<dbReference type="CDD" id="cd02274">
    <property type="entry name" value="DHDPR_N"/>
    <property type="match status" value="1"/>
</dbReference>
<accession>A0ABX9KG23</accession>
<organism evidence="13 14">
    <name type="scientific">Psychrilyobacter piezotolerans</name>
    <dbReference type="NCBI Taxonomy" id="2293438"/>
    <lineage>
        <taxon>Bacteria</taxon>
        <taxon>Fusobacteriati</taxon>
        <taxon>Fusobacteriota</taxon>
        <taxon>Fusobacteriia</taxon>
        <taxon>Fusobacteriales</taxon>
        <taxon>Fusobacteriaceae</taxon>
        <taxon>Psychrilyobacter</taxon>
    </lineage>
</organism>
<feature type="active site" description="Proton donor/acceptor" evidence="9">
    <location>
        <position position="138"/>
    </location>
</feature>
<evidence type="ECO:0000256" key="4">
    <source>
        <dbReference type="ARBA" id="ARBA00022857"/>
    </source>
</evidence>
<dbReference type="InterPro" id="IPR022663">
    <property type="entry name" value="DapB_C"/>
</dbReference>
<comment type="similarity">
    <text evidence="1 9">Belongs to the DapB family.</text>
</comment>
<evidence type="ECO:0000313" key="14">
    <source>
        <dbReference type="Proteomes" id="UP000263486"/>
    </source>
</evidence>
<keyword evidence="7 9" id="KW-0520">NAD</keyword>
<comment type="caution">
    <text evidence="9">Was originally thought to be a dihydrodipicolinate reductase (DHDPR), catalyzing the conversion of dihydrodipicolinate to tetrahydrodipicolinate. However, it was shown in E.coli that the substrate of the enzymatic reaction is not dihydrodipicolinate (DHDP) but in fact (2S,4S)-4-hydroxy-2,3,4,5-tetrahydrodipicolinic acid (HTPA), the product released by the DapA-catalyzed reaction.</text>
</comment>
<reference evidence="13 14" key="1">
    <citation type="submission" date="2018-08" db="EMBL/GenBank/DDBJ databases">
        <title>Draft genome sequence of Psychrilyobacter sp. strain SD5 isolated from Black Sea water.</title>
        <authorList>
            <person name="Yadav S."/>
            <person name="Villanueva L."/>
            <person name="Damste J.S.S."/>
        </authorList>
    </citation>
    <scope>NUCLEOTIDE SEQUENCE [LARGE SCALE GENOMIC DNA]</scope>
    <source>
        <strain evidence="13 14">SD5</strain>
    </source>
</reference>
<evidence type="ECO:0000256" key="5">
    <source>
        <dbReference type="ARBA" id="ARBA00022915"/>
    </source>
</evidence>
<dbReference type="Pfam" id="PF01113">
    <property type="entry name" value="DapB_N"/>
    <property type="match status" value="1"/>
</dbReference>
<comment type="caution">
    <text evidence="13">The sequence shown here is derived from an EMBL/GenBank/DDBJ whole genome shotgun (WGS) entry which is preliminary data.</text>
</comment>
<protein>
    <recommendedName>
        <fullName evidence="9 10">4-hydroxy-tetrahydrodipicolinate reductase</fullName>
        <shortName evidence="9">HTPA reductase</shortName>
        <ecNumber evidence="9 10">1.17.1.8</ecNumber>
    </recommendedName>
</protein>
<dbReference type="Gene3D" id="3.40.50.720">
    <property type="entry name" value="NAD(P)-binding Rossmann-like Domain"/>
    <property type="match status" value="1"/>
</dbReference>
<dbReference type="NCBIfam" id="TIGR00036">
    <property type="entry name" value="dapB"/>
    <property type="match status" value="1"/>
</dbReference>
<evidence type="ECO:0000256" key="10">
    <source>
        <dbReference type="NCBIfam" id="TIGR00036"/>
    </source>
</evidence>
<keyword evidence="14" id="KW-1185">Reference proteome</keyword>
<dbReference type="InterPro" id="IPR023940">
    <property type="entry name" value="DHDPR_bac"/>
</dbReference>
<evidence type="ECO:0000256" key="7">
    <source>
        <dbReference type="ARBA" id="ARBA00023027"/>
    </source>
</evidence>
<feature type="binding site" evidence="9">
    <location>
        <position position="139"/>
    </location>
    <ligand>
        <name>(S)-2,3,4,5-tetrahydrodipicolinate</name>
        <dbReference type="ChEBI" id="CHEBI:16845"/>
    </ligand>
</feature>
<dbReference type="PANTHER" id="PTHR20836">
    <property type="entry name" value="DIHYDRODIPICOLINATE REDUCTASE"/>
    <property type="match status" value="1"/>
</dbReference>
<comment type="subcellular location">
    <subcellularLocation>
        <location evidence="9">Cytoplasm</location>
    </subcellularLocation>
</comment>
<dbReference type="PIRSF" id="PIRSF000161">
    <property type="entry name" value="DHPR"/>
    <property type="match status" value="1"/>
</dbReference>
<dbReference type="PANTHER" id="PTHR20836:SF7">
    <property type="entry name" value="4-HYDROXY-TETRAHYDRODIPICOLINATE REDUCTASE"/>
    <property type="match status" value="1"/>
</dbReference>
<keyword evidence="6 9" id="KW-0560">Oxidoreductase</keyword>
<dbReference type="InterPro" id="IPR022664">
    <property type="entry name" value="DapB_N_CS"/>
</dbReference>
<keyword evidence="2 9" id="KW-0963">Cytoplasm</keyword>
<keyword evidence="3 9" id="KW-0028">Amino-acid biosynthesis</keyword>
<comment type="catalytic activity">
    <reaction evidence="9">
        <text>(S)-2,3,4,5-tetrahydrodipicolinate + NAD(+) + H2O = (2S,4S)-4-hydroxy-2,3,4,5-tetrahydrodipicolinate + NADH + H(+)</text>
        <dbReference type="Rhea" id="RHEA:35323"/>
        <dbReference type="ChEBI" id="CHEBI:15377"/>
        <dbReference type="ChEBI" id="CHEBI:15378"/>
        <dbReference type="ChEBI" id="CHEBI:16845"/>
        <dbReference type="ChEBI" id="CHEBI:57540"/>
        <dbReference type="ChEBI" id="CHEBI:57945"/>
        <dbReference type="ChEBI" id="CHEBI:67139"/>
        <dbReference type="EC" id="1.17.1.8"/>
    </reaction>
</comment>
<feature type="binding site" evidence="9">
    <location>
        <begin position="106"/>
        <end position="109"/>
    </location>
    <ligand>
        <name>NAD(+)</name>
        <dbReference type="ChEBI" id="CHEBI:57540"/>
    </ligand>
</feature>
<dbReference type="Pfam" id="PF05173">
    <property type="entry name" value="DapB_C"/>
    <property type="match status" value="1"/>
</dbReference>
<feature type="domain" description="Dihydrodipicolinate reductase N-terminal" evidence="11">
    <location>
        <begin position="1"/>
        <end position="108"/>
    </location>
</feature>
<feature type="active site" description="Proton donor" evidence="9">
    <location>
        <position position="142"/>
    </location>
</feature>
<dbReference type="PROSITE" id="PS01298">
    <property type="entry name" value="DAPB"/>
    <property type="match status" value="1"/>
</dbReference>
<feature type="binding site" evidence="9">
    <location>
        <begin position="148"/>
        <end position="149"/>
    </location>
    <ligand>
        <name>(S)-2,3,4,5-tetrahydrodipicolinate</name>
        <dbReference type="ChEBI" id="CHEBI:16845"/>
    </ligand>
</feature>
<dbReference type="Proteomes" id="UP000263486">
    <property type="component" value="Unassembled WGS sequence"/>
</dbReference>
<evidence type="ECO:0000259" key="12">
    <source>
        <dbReference type="Pfam" id="PF05173"/>
    </source>
</evidence>
<evidence type="ECO:0000256" key="8">
    <source>
        <dbReference type="ARBA" id="ARBA00023154"/>
    </source>
</evidence>
<feature type="binding site" evidence="9">
    <location>
        <position position="44"/>
    </location>
    <ligand>
        <name>NAD(+)</name>
        <dbReference type="ChEBI" id="CHEBI:57540"/>
    </ligand>
</feature>
<feature type="domain" description="Dihydrodipicolinate reductase C-terminal" evidence="12">
    <location>
        <begin position="112"/>
        <end position="243"/>
    </location>
</feature>
<evidence type="ECO:0000259" key="11">
    <source>
        <dbReference type="Pfam" id="PF01113"/>
    </source>
</evidence>
<evidence type="ECO:0000256" key="9">
    <source>
        <dbReference type="HAMAP-Rule" id="MF_00102"/>
    </source>
</evidence>
<comment type="pathway">
    <text evidence="9">Amino-acid biosynthesis; L-lysine biosynthesis via DAP pathway; (S)-tetrahydrodipicolinate from L-aspartate: step 4/4.</text>
</comment>
<dbReference type="HAMAP" id="MF_00102">
    <property type="entry name" value="DapB"/>
    <property type="match status" value="1"/>
</dbReference>
<keyword evidence="5 9" id="KW-0220">Diaminopimelate biosynthesis</keyword>
<dbReference type="EMBL" id="QUAJ01000015">
    <property type="protein sequence ID" value="REI40839.1"/>
    <property type="molecule type" value="Genomic_DNA"/>
</dbReference>
<evidence type="ECO:0000256" key="3">
    <source>
        <dbReference type="ARBA" id="ARBA00022605"/>
    </source>
</evidence>
<dbReference type="InterPro" id="IPR036291">
    <property type="entry name" value="NAD(P)-bd_dom_sf"/>
</dbReference>
<evidence type="ECO:0000256" key="6">
    <source>
        <dbReference type="ARBA" id="ARBA00023002"/>
    </source>
</evidence>
<feature type="binding site" evidence="9">
    <location>
        <begin position="82"/>
        <end position="84"/>
    </location>
    <ligand>
        <name>NAD(+)</name>
        <dbReference type="ChEBI" id="CHEBI:57540"/>
    </ligand>
</feature>
<dbReference type="GO" id="GO:0008839">
    <property type="term" value="F:4-hydroxy-tetrahydrodipicolinate reductase"/>
    <property type="evidence" value="ECO:0007669"/>
    <property type="project" value="UniProtKB-EC"/>
</dbReference>
<evidence type="ECO:0000256" key="1">
    <source>
        <dbReference type="ARBA" id="ARBA00006642"/>
    </source>
</evidence>
<keyword evidence="8 9" id="KW-0457">Lysine biosynthesis</keyword>
<comment type="caution">
    <text evidence="9">Lacks conserved residue(s) required for the propagation of feature annotation.</text>
</comment>
<comment type="subunit">
    <text evidence="9">Homotetramer.</text>
</comment>
<dbReference type="EC" id="1.17.1.8" evidence="9 10"/>
<name>A0ABX9KG23_9FUSO</name>
<dbReference type="RefSeq" id="WP_114642578.1">
    <property type="nucleotide sequence ID" value="NZ_JAACIO010000016.1"/>
</dbReference>
<dbReference type="SUPFAM" id="SSF51735">
    <property type="entry name" value="NAD(P)-binding Rossmann-fold domains"/>
    <property type="match status" value="1"/>
</dbReference>
<gene>
    <name evidence="9" type="primary">dapB</name>
    <name evidence="13" type="ORF">DYH56_09230</name>
</gene>
<proteinExistence type="inferred from homology"/>
<dbReference type="Gene3D" id="3.30.360.10">
    <property type="entry name" value="Dihydrodipicolinate Reductase, domain 2"/>
    <property type="match status" value="1"/>
</dbReference>
<dbReference type="SUPFAM" id="SSF55347">
    <property type="entry name" value="Glyceraldehyde-3-phosphate dehydrogenase-like, C-terminal domain"/>
    <property type="match status" value="1"/>
</dbReference>
<keyword evidence="4 9" id="KW-0521">NADP</keyword>
<comment type="function">
    <text evidence="9">Catalyzes the conversion of 4-hydroxy-tetrahydrodipicolinate (HTPA) to tetrahydrodipicolinate.</text>
</comment>
<dbReference type="InterPro" id="IPR000846">
    <property type="entry name" value="DapB_N"/>
</dbReference>